<dbReference type="EMBL" id="LT629971">
    <property type="protein sequence ID" value="SEH64914.1"/>
    <property type="molecule type" value="Genomic_DNA"/>
</dbReference>
<protein>
    <submittedName>
        <fullName evidence="2">ANTAR domain-containing protein</fullName>
    </submittedName>
</protein>
<dbReference type="InterPro" id="IPR036388">
    <property type="entry name" value="WH-like_DNA-bd_sf"/>
</dbReference>
<feature type="domain" description="ANTAR" evidence="1">
    <location>
        <begin position="1"/>
        <end position="50"/>
    </location>
</feature>
<dbReference type="RefSeq" id="WP_083407379.1">
    <property type="nucleotide sequence ID" value="NZ_LT629971.1"/>
</dbReference>
<gene>
    <name evidence="2" type="ORF">SAMN04489835_2449</name>
</gene>
<keyword evidence="3" id="KW-1185">Reference proteome</keyword>
<dbReference type="GO" id="GO:0003723">
    <property type="term" value="F:RNA binding"/>
    <property type="evidence" value="ECO:0007669"/>
    <property type="project" value="InterPro"/>
</dbReference>
<evidence type="ECO:0000313" key="2">
    <source>
        <dbReference type="EMBL" id="SEH64914.1"/>
    </source>
</evidence>
<organism evidence="2 3">
    <name type="scientific">Mycolicibacterium rutilum</name>
    <name type="common">Mycobacterium rutilum</name>
    <dbReference type="NCBI Taxonomy" id="370526"/>
    <lineage>
        <taxon>Bacteria</taxon>
        <taxon>Bacillati</taxon>
        <taxon>Actinomycetota</taxon>
        <taxon>Actinomycetes</taxon>
        <taxon>Mycobacteriales</taxon>
        <taxon>Mycobacteriaceae</taxon>
        <taxon>Mycolicibacterium</taxon>
    </lineage>
</organism>
<dbReference type="AlphaFoldDB" id="A0A1H6JW82"/>
<dbReference type="Gene3D" id="1.10.10.10">
    <property type="entry name" value="Winged helix-like DNA-binding domain superfamily/Winged helix DNA-binding domain"/>
    <property type="match status" value="1"/>
</dbReference>
<proteinExistence type="predicted"/>
<dbReference type="Proteomes" id="UP000182915">
    <property type="component" value="Chromosome I"/>
</dbReference>
<dbReference type="InterPro" id="IPR005561">
    <property type="entry name" value="ANTAR"/>
</dbReference>
<accession>A0A1H6JW82</accession>
<evidence type="ECO:0000259" key="1">
    <source>
        <dbReference type="PROSITE" id="PS50921"/>
    </source>
</evidence>
<sequence>MTMSPGTALERAEGVLIALRRCAAEEAFAEIVGAARRHRLPTAELATALVRLAAGDATDGDAGCAARYEWSSLLHQPSR</sequence>
<reference evidence="3" key="1">
    <citation type="submission" date="2016-10" db="EMBL/GenBank/DDBJ databases">
        <authorList>
            <person name="Varghese N."/>
            <person name="Submissions S."/>
        </authorList>
    </citation>
    <scope>NUCLEOTIDE SEQUENCE [LARGE SCALE GENOMIC DNA]</scope>
    <source>
        <strain evidence="3">DSM 45405</strain>
    </source>
</reference>
<dbReference type="OrthoDB" id="4466580at2"/>
<name>A0A1H6JW82_MYCRU</name>
<dbReference type="PROSITE" id="PS50921">
    <property type="entry name" value="ANTAR"/>
    <property type="match status" value="1"/>
</dbReference>
<dbReference type="Pfam" id="PF03861">
    <property type="entry name" value="ANTAR"/>
    <property type="match status" value="1"/>
</dbReference>
<dbReference type="STRING" id="370526.SAMN04489835_2449"/>
<evidence type="ECO:0000313" key="3">
    <source>
        <dbReference type="Proteomes" id="UP000182915"/>
    </source>
</evidence>